<dbReference type="PANTHER" id="PTHR36380">
    <property type="entry name" value="BNAA03G58330D PROTEIN"/>
    <property type="match status" value="1"/>
</dbReference>
<name>A0A835I286_9MAGN</name>
<evidence type="ECO:0000313" key="2">
    <source>
        <dbReference type="EMBL" id="KAF9609961.1"/>
    </source>
</evidence>
<dbReference type="PANTHER" id="PTHR36380:SF1">
    <property type="entry name" value="OS01G0755100 PROTEIN"/>
    <property type="match status" value="1"/>
</dbReference>
<feature type="compositionally biased region" description="Polar residues" evidence="1">
    <location>
        <begin position="11"/>
        <end position="20"/>
    </location>
</feature>
<comment type="caution">
    <text evidence="2">The sequence shown here is derived from an EMBL/GenBank/DDBJ whole genome shotgun (WGS) entry which is preliminary data.</text>
</comment>
<feature type="region of interest" description="Disordered" evidence="1">
    <location>
        <begin position="315"/>
        <end position="362"/>
    </location>
</feature>
<feature type="compositionally biased region" description="Polar residues" evidence="1">
    <location>
        <begin position="207"/>
        <end position="231"/>
    </location>
</feature>
<feature type="region of interest" description="Disordered" evidence="1">
    <location>
        <begin position="853"/>
        <end position="878"/>
    </location>
</feature>
<feature type="region of interest" description="Disordered" evidence="1">
    <location>
        <begin position="449"/>
        <end position="488"/>
    </location>
</feature>
<gene>
    <name evidence="2" type="ORF">IFM89_019517</name>
</gene>
<feature type="compositionally biased region" description="Basic and acidic residues" evidence="1">
    <location>
        <begin position="646"/>
        <end position="655"/>
    </location>
</feature>
<accession>A0A835I286</accession>
<dbReference type="InterPro" id="IPR038777">
    <property type="entry name" value="At4g18490-like"/>
</dbReference>
<sequence>MAESKKEDTSASKPQKKSSILDTDDFGKEFLSSWKTMSVSEDDGLDFKQEAVTKGKKSAFNFDKLDMDFSLDGDFSKKMSSFNVDMSDLDFSSPPKKLSKPKERSTEESINGKQGEKKSRFSFSFDFNELDSFDFGSDLMKGEKKSDKASDNKGFNSPGKEDSVQALRSKPVASIDAPEDSDTHKLPTSQNASSSESEQLIGGVGKFNSTNGSPSTSANFGNVSPSHSTEASLEKEIIVSEKETNQCSQQSQKTVSTESNAEDTIQESSIELISKAGFDQEANPELEGEVCSSATAENTNPVEALNISVKLCNQESSPTARMSGPKSTKNDCDKMLVDQSGVEDTPGDQSMQGSKDIKHSTGGNFAQKMLHSTRTANESNAKAKHLLAPSLRKVHQPTKEKESGIIQSKYFNRPVDTVSQQNAASNSKNTSSIGNKKIESLLLSSADPRRQEGNANDAQAGNPKVDTSKSHDPAVAKGSSVILGNGNNDNDHEISSGYKCLNMPLAIVLDTITAVIEEHVIALLITLNIPFAVVDNITKYHYYGYCTFDQIRHLSCIASIRSSKSILDEGNKLSLLHVAKKTLESSSLKLPKLVPPIDQSHSKVQTEIKSMTCSGRNSEIPCATANMDRTVTVEIQRISSPSMKRKMVEESKEDPVTSFPSKRITSSPTECRDTRGSLDRVATKRVRSSENLLDGYNSSPTFDVHRDECLKELEVPLLIENDGNVEKAEAYTKELEDICNMLKKKHEEAKELLVRAIVSNNNLLMLNHPIYEEKISFYIFTFRIYVVKQIIFCKVCCPYQILFCAVLEPGRGSFTRENCCGEALNLKWFRITQTLLKVEILNLDDLDGIDDNDDGGDEARVEEENRDAVTDLNTNAQD</sequence>
<feature type="region of interest" description="Disordered" evidence="1">
    <location>
        <begin position="640"/>
        <end position="676"/>
    </location>
</feature>
<feature type="compositionally biased region" description="Basic and acidic residues" evidence="1">
    <location>
        <begin position="140"/>
        <end position="151"/>
    </location>
</feature>
<organism evidence="2 3">
    <name type="scientific">Coptis chinensis</name>
    <dbReference type="NCBI Taxonomy" id="261450"/>
    <lineage>
        <taxon>Eukaryota</taxon>
        <taxon>Viridiplantae</taxon>
        <taxon>Streptophyta</taxon>
        <taxon>Embryophyta</taxon>
        <taxon>Tracheophyta</taxon>
        <taxon>Spermatophyta</taxon>
        <taxon>Magnoliopsida</taxon>
        <taxon>Ranunculales</taxon>
        <taxon>Ranunculaceae</taxon>
        <taxon>Coptidoideae</taxon>
        <taxon>Coptis</taxon>
    </lineage>
</organism>
<feature type="region of interest" description="Disordered" evidence="1">
    <location>
        <begin position="138"/>
        <end position="297"/>
    </location>
</feature>
<feature type="compositionally biased region" description="Basic and acidic residues" evidence="1">
    <location>
        <begin position="857"/>
        <end position="869"/>
    </location>
</feature>
<feature type="compositionally biased region" description="Polar residues" evidence="1">
    <location>
        <begin position="245"/>
        <end position="259"/>
    </location>
</feature>
<evidence type="ECO:0000256" key="1">
    <source>
        <dbReference type="SAM" id="MobiDB-lite"/>
    </source>
</evidence>
<feature type="compositionally biased region" description="Polar residues" evidence="1">
    <location>
        <begin position="658"/>
        <end position="669"/>
    </location>
</feature>
<reference evidence="2 3" key="1">
    <citation type="submission" date="2020-10" db="EMBL/GenBank/DDBJ databases">
        <title>The Coptis chinensis genome and diversification of protoberbering-type alkaloids.</title>
        <authorList>
            <person name="Wang B."/>
            <person name="Shu S."/>
            <person name="Song C."/>
            <person name="Liu Y."/>
        </authorList>
    </citation>
    <scope>NUCLEOTIDE SEQUENCE [LARGE SCALE GENOMIC DNA]</scope>
    <source>
        <strain evidence="2">HL-2020</strain>
        <tissue evidence="2">Leaf</tissue>
    </source>
</reference>
<feature type="compositionally biased region" description="Basic and acidic residues" evidence="1">
    <location>
        <begin position="232"/>
        <end position="244"/>
    </location>
</feature>
<evidence type="ECO:0000313" key="3">
    <source>
        <dbReference type="Proteomes" id="UP000631114"/>
    </source>
</evidence>
<feature type="compositionally biased region" description="Polar residues" evidence="1">
    <location>
        <begin position="186"/>
        <end position="198"/>
    </location>
</feature>
<dbReference type="AlphaFoldDB" id="A0A835I286"/>
<dbReference type="EMBL" id="JADFTS010000004">
    <property type="protein sequence ID" value="KAF9609961.1"/>
    <property type="molecule type" value="Genomic_DNA"/>
</dbReference>
<dbReference type="Proteomes" id="UP000631114">
    <property type="component" value="Unassembled WGS sequence"/>
</dbReference>
<proteinExistence type="predicted"/>
<dbReference type="OrthoDB" id="602706at2759"/>
<feature type="region of interest" description="Disordered" evidence="1">
    <location>
        <begin position="85"/>
        <end position="117"/>
    </location>
</feature>
<feature type="compositionally biased region" description="Basic and acidic residues" evidence="1">
    <location>
        <begin position="1"/>
        <end position="10"/>
    </location>
</feature>
<feature type="region of interest" description="Disordered" evidence="1">
    <location>
        <begin position="1"/>
        <end position="20"/>
    </location>
</feature>
<protein>
    <submittedName>
        <fullName evidence="2">Uncharacterized protein</fullName>
    </submittedName>
</protein>
<keyword evidence="3" id="KW-1185">Reference proteome</keyword>
<feature type="region of interest" description="Disordered" evidence="1">
    <location>
        <begin position="375"/>
        <end position="408"/>
    </location>
</feature>